<gene>
    <name evidence="1" type="ORF">SBF1_8900002</name>
</gene>
<organism evidence="1 2">
    <name type="scientific">Candidatus Desulfosporosinus infrequens</name>
    <dbReference type="NCBI Taxonomy" id="2043169"/>
    <lineage>
        <taxon>Bacteria</taxon>
        <taxon>Bacillati</taxon>
        <taxon>Bacillota</taxon>
        <taxon>Clostridia</taxon>
        <taxon>Eubacteriales</taxon>
        <taxon>Desulfitobacteriaceae</taxon>
        <taxon>Desulfosporosinus</taxon>
    </lineage>
</organism>
<dbReference type="AlphaFoldDB" id="A0A2U3LW56"/>
<protein>
    <submittedName>
        <fullName evidence="1">Uncharacterized protein</fullName>
    </submittedName>
</protein>
<accession>A0A2U3LW56</accession>
<evidence type="ECO:0000313" key="1">
    <source>
        <dbReference type="EMBL" id="SPF56183.1"/>
    </source>
</evidence>
<dbReference type="Proteomes" id="UP000238916">
    <property type="component" value="Unassembled WGS sequence"/>
</dbReference>
<reference evidence="2" key="1">
    <citation type="submission" date="2018-02" db="EMBL/GenBank/DDBJ databases">
        <authorList>
            <person name="Hausmann B."/>
        </authorList>
    </citation>
    <scope>NUCLEOTIDE SEQUENCE [LARGE SCALE GENOMIC DNA]</scope>
    <source>
        <strain evidence="2">Peat soil MAG SbF1</strain>
    </source>
</reference>
<sequence length="54" mass="6104">MLEDKFMYAELEGTLLVGRPANTGCTIVSKLMNTANVGNNFFIHSLSIRCYYKQ</sequence>
<name>A0A2U3LW56_9FIRM</name>
<evidence type="ECO:0000313" key="2">
    <source>
        <dbReference type="Proteomes" id="UP000238916"/>
    </source>
</evidence>
<dbReference type="EMBL" id="OMOF01000879">
    <property type="protein sequence ID" value="SPF56183.1"/>
    <property type="molecule type" value="Genomic_DNA"/>
</dbReference>
<proteinExistence type="predicted"/>